<dbReference type="OrthoDB" id="497541at2759"/>
<dbReference type="PANTHER" id="PTHR22760">
    <property type="entry name" value="GLYCOSYLTRANSFERASE"/>
    <property type="match status" value="1"/>
</dbReference>
<dbReference type="Proteomes" id="UP000027265">
    <property type="component" value="Unassembled WGS sequence"/>
</dbReference>
<keyword evidence="6 10" id="KW-0812">Transmembrane</keyword>
<comment type="similarity">
    <text evidence="3 10">Belongs to the glycosyltransferase 22 family.</text>
</comment>
<gene>
    <name evidence="11" type="ORF">JAAARDRAFT_147309</name>
</gene>
<dbReference type="InterPro" id="IPR005599">
    <property type="entry name" value="GPI_mannosylTrfase"/>
</dbReference>
<evidence type="ECO:0000313" key="11">
    <source>
        <dbReference type="EMBL" id="KDQ63225.1"/>
    </source>
</evidence>
<reference evidence="12" key="1">
    <citation type="journal article" date="2014" name="Proc. Natl. Acad. Sci. U.S.A.">
        <title>Extensive sampling of basidiomycete genomes demonstrates inadequacy of the white-rot/brown-rot paradigm for wood decay fungi.</title>
        <authorList>
            <person name="Riley R."/>
            <person name="Salamov A.A."/>
            <person name="Brown D.W."/>
            <person name="Nagy L.G."/>
            <person name="Floudas D."/>
            <person name="Held B.W."/>
            <person name="Levasseur A."/>
            <person name="Lombard V."/>
            <person name="Morin E."/>
            <person name="Otillar R."/>
            <person name="Lindquist E.A."/>
            <person name="Sun H."/>
            <person name="LaButti K.M."/>
            <person name="Schmutz J."/>
            <person name="Jabbour D."/>
            <person name="Luo H."/>
            <person name="Baker S.E."/>
            <person name="Pisabarro A.G."/>
            <person name="Walton J.D."/>
            <person name="Blanchette R.A."/>
            <person name="Henrissat B."/>
            <person name="Martin F."/>
            <person name="Cullen D."/>
            <person name="Hibbett D.S."/>
            <person name="Grigoriev I.V."/>
        </authorList>
    </citation>
    <scope>NUCLEOTIDE SEQUENCE [LARGE SCALE GENOMIC DNA]</scope>
    <source>
        <strain evidence="12">MUCL 33604</strain>
    </source>
</reference>
<dbReference type="AlphaFoldDB" id="A0A067QAM8"/>
<dbReference type="EMBL" id="KL197710">
    <property type="protein sequence ID" value="KDQ63225.1"/>
    <property type="molecule type" value="Genomic_DNA"/>
</dbReference>
<feature type="transmembrane region" description="Helical" evidence="10">
    <location>
        <begin position="316"/>
        <end position="347"/>
    </location>
</feature>
<evidence type="ECO:0000256" key="5">
    <source>
        <dbReference type="ARBA" id="ARBA00022679"/>
    </source>
</evidence>
<evidence type="ECO:0000256" key="1">
    <source>
        <dbReference type="ARBA" id="ARBA00004477"/>
    </source>
</evidence>
<dbReference type="GO" id="GO:0005789">
    <property type="term" value="C:endoplasmic reticulum membrane"/>
    <property type="evidence" value="ECO:0007669"/>
    <property type="project" value="UniProtKB-SubCell"/>
</dbReference>
<name>A0A067QAM8_9AGAM</name>
<evidence type="ECO:0000256" key="8">
    <source>
        <dbReference type="ARBA" id="ARBA00022989"/>
    </source>
</evidence>
<comment type="subcellular location">
    <subcellularLocation>
        <location evidence="1 10">Endoplasmic reticulum membrane</location>
        <topology evidence="1 10">Multi-pass membrane protein</topology>
    </subcellularLocation>
</comment>
<accession>A0A067QAM8</accession>
<keyword evidence="4 10" id="KW-0328">Glycosyltransferase</keyword>
<dbReference type="UniPathway" id="UPA00378"/>
<dbReference type="STRING" id="933084.A0A067QAM8"/>
<evidence type="ECO:0000256" key="3">
    <source>
        <dbReference type="ARBA" id="ARBA00007063"/>
    </source>
</evidence>
<sequence>MSANVQNLRFRRPLQNAEPSPAKPVKLKEPVMLHDQVRKTAKPAWTPSFSMAIRLLLLVRVSAAMYSNIQDCDEVYNFWEPLHYLDKGYGFQTWEVSPVYAIRSWAYILLHVLPARIPSWLAVDKRMSFFAVRIFLAFICTFCEAKFYRSVTEKVNRRVGRYMFFMLFFSAGMWNASTAFLPSSFAMYAIMYAFSYAMEPTSENHGNRTLFTTVCFAAGAILGWPFALAIAIPFVFEELFVYSGDHVPSGTYSSWLSKRWLRLFASGVVSSLLFVYVVGVDSLAYGRLSIVPWNIVRYNIFGGSSRGPDLYGTEPWYFYILNLLLNFNIIFPISLISLPALGITYLVDRKRLGYYKSSPEQSSPFTVLALRLAPLYLWLGILTSQAHKEERFMYPAYPLICFNAAVALYLMRGWLETVFIKITKSPYQASRTSIFRTATSSVVCAAVVLSISRIMALWHYYHAPLSVTYSLTSVEMPRLLNVTGYLPTPPPHVTEEELPRIDLSPIKEFGLTLCLGKEWYRFPGHYLVPDGVRVEFVKSEFEGLLPGHFWEGKGRGSGLWWRRGTRVVPQGLNDLNKEEPTHYVDVNKCHYLLDLDFPDHPVSSVHEPRYSVDSDNWERVYCAPFLDARHSSLLTRTLWAPGKEWRALNSFGDYCLLKNRPLVTKKEVELLVKQANVYN</sequence>
<dbReference type="GO" id="GO:0006487">
    <property type="term" value="P:protein N-linked glycosylation"/>
    <property type="evidence" value="ECO:0007669"/>
    <property type="project" value="TreeGrafter"/>
</dbReference>
<feature type="transmembrane region" description="Helical" evidence="10">
    <location>
        <begin position="260"/>
        <end position="279"/>
    </location>
</feature>
<evidence type="ECO:0000256" key="4">
    <source>
        <dbReference type="ARBA" id="ARBA00022676"/>
    </source>
</evidence>
<keyword evidence="5 11" id="KW-0808">Transferase</keyword>
<comment type="pathway">
    <text evidence="2">Protein modification; protein glycosylation.</text>
</comment>
<organism evidence="11 12">
    <name type="scientific">Jaapia argillacea MUCL 33604</name>
    <dbReference type="NCBI Taxonomy" id="933084"/>
    <lineage>
        <taxon>Eukaryota</taxon>
        <taxon>Fungi</taxon>
        <taxon>Dikarya</taxon>
        <taxon>Basidiomycota</taxon>
        <taxon>Agaricomycotina</taxon>
        <taxon>Agaricomycetes</taxon>
        <taxon>Agaricomycetidae</taxon>
        <taxon>Jaapiales</taxon>
        <taxon>Jaapiaceae</taxon>
        <taxon>Jaapia</taxon>
    </lineage>
</organism>
<feature type="transmembrane region" description="Helical" evidence="10">
    <location>
        <begin position="368"/>
        <end position="386"/>
    </location>
</feature>
<feature type="transmembrane region" description="Helical" evidence="10">
    <location>
        <begin position="433"/>
        <end position="461"/>
    </location>
</feature>
<keyword evidence="8 10" id="KW-1133">Transmembrane helix</keyword>
<feature type="transmembrane region" description="Helical" evidence="10">
    <location>
        <begin position="160"/>
        <end position="190"/>
    </location>
</feature>
<dbReference type="GO" id="GO:0000026">
    <property type="term" value="F:alpha-1,2-mannosyltransferase activity"/>
    <property type="evidence" value="ECO:0007669"/>
    <property type="project" value="TreeGrafter"/>
</dbReference>
<keyword evidence="7 10" id="KW-0256">Endoplasmic reticulum</keyword>
<protein>
    <recommendedName>
        <fullName evidence="10">Mannosyltransferase</fullName>
        <ecNumber evidence="10">2.4.1.-</ecNumber>
    </recommendedName>
</protein>
<evidence type="ECO:0000256" key="6">
    <source>
        <dbReference type="ARBA" id="ARBA00022692"/>
    </source>
</evidence>
<keyword evidence="12" id="KW-1185">Reference proteome</keyword>
<dbReference type="Pfam" id="PF03901">
    <property type="entry name" value="Glyco_transf_22"/>
    <property type="match status" value="1"/>
</dbReference>
<proteinExistence type="inferred from homology"/>
<dbReference type="InParanoid" id="A0A067QAM8"/>
<dbReference type="PANTHER" id="PTHR22760:SF2">
    <property type="entry name" value="ALPHA-1,2-MANNOSYLTRANSFERASE ALG9"/>
    <property type="match status" value="1"/>
</dbReference>
<evidence type="ECO:0000256" key="2">
    <source>
        <dbReference type="ARBA" id="ARBA00004922"/>
    </source>
</evidence>
<feature type="transmembrane region" description="Helical" evidence="10">
    <location>
        <begin position="210"/>
        <end position="236"/>
    </location>
</feature>
<dbReference type="HOGENOM" id="CLU_018152_1_0_1"/>
<keyword evidence="9 10" id="KW-0472">Membrane</keyword>
<feature type="transmembrane region" description="Helical" evidence="10">
    <location>
        <begin position="129"/>
        <end position="148"/>
    </location>
</feature>
<evidence type="ECO:0000256" key="9">
    <source>
        <dbReference type="ARBA" id="ARBA00023136"/>
    </source>
</evidence>
<dbReference type="FunCoup" id="A0A067QAM8">
    <property type="interactions" value="601"/>
</dbReference>
<evidence type="ECO:0000313" key="12">
    <source>
        <dbReference type="Proteomes" id="UP000027265"/>
    </source>
</evidence>
<dbReference type="EC" id="2.4.1.-" evidence="10"/>
<evidence type="ECO:0000256" key="10">
    <source>
        <dbReference type="RuleBase" id="RU363075"/>
    </source>
</evidence>
<evidence type="ECO:0000256" key="7">
    <source>
        <dbReference type="ARBA" id="ARBA00022824"/>
    </source>
</evidence>
<feature type="transmembrane region" description="Helical" evidence="10">
    <location>
        <begin position="392"/>
        <end position="412"/>
    </location>
</feature>